<keyword evidence="3" id="KW-1185">Reference proteome</keyword>
<dbReference type="AlphaFoldDB" id="A0AAQ4D6D8"/>
<sequence>MNAETHRTNAACGSVRGLAKTRLVACGASVECRRTLLLSSPESLAVASRETRTVAVTLVVLVRVHATVRRATSEGAGSLVVSGSSALESRLVSASRGSVSRLVPTAYAMSEANSVTQAGSNKSRVAHDTSANKSGVRECGASEAGPHDSGSNAGTVADTAQADAAQDSATCLDVLLFFFSDSLLGVFSDGDASHKGKDSDGSKLQFEE</sequence>
<dbReference type="Proteomes" id="UP001321473">
    <property type="component" value="Unassembled WGS sequence"/>
</dbReference>
<dbReference type="EMBL" id="JARKHS020034589">
    <property type="protein sequence ID" value="KAK8758028.1"/>
    <property type="molecule type" value="Genomic_DNA"/>
</dbReference>
<evidence type="ECO:0000313" key="2">
    <source>
        <dbReference type="EMBL" id="KAK8758028.1"/>
    </source>
</evidence>
<evidence type="ECO:0000256" key="1">
    <source>
        <dbReference type="SAM" id="MobiDB-lite"/>
    </source>
</evidence>
<gene>
    <name evidence="2" type="ORF">V5799_004341</name>
</gene>
<protein>
    <submittedName>
        <fullName evidence="2">Uncharacterized protein</fullName>
    </submittedName>
</protein>
<accession>A0AAQ4D6D8</accession>
<comment type="caution">
    <text evidence="2">The sequence shown here is derived from an EMBL/GenBank/DDBJ whole genome shotgun (WGS) entry which is preliminary data.</text>
</comment>
<feature type="compositionally biased region" description="Polar residues" evidence="1">
    <location>
        <begin position="117"/>
        <end position="133"/>
    </location>
</feature>
<reference evidence="2 3" key="1">
    <citation type="journal article" date="2023" name="Arcadia Sci">
        <title>De novo assembly of a long-read Amblyomma americanum tick genome.</title>
        <authorList>
            <person name="Chou S."/>
            <person name="Poskanzer K.E."/>
            <person name="Rollins M."/>
            <person name="Thuy-Boun P.S."/>
        </authorList>
    </citation>
    <scope>NUCLEOTIDE SEQUENCE [LARGE SCALE GENOMIC DNA]</scope>
    <source>
        <strain evidence="2">F_SG_1</strain>
        <tissue evidence="2">Salivary glands</tissue>
    </source>
</reference>
<feature type="region of interest" description="Disordered" evidence="1">
    <location>
        <begin position="117"/>
        <end position="155"/>
    </location>
</feature>
<name>A0AAQ4D6D8_AMBAM</name>
<evidence type="ECO:0000313" key="3">
    <source>
        <dbReference type="Proteomes" id="UP001321473"/>
    </source>
</evidence>
<proteinExistence type="predicted"/>
<organism evidence="2 3">
    <name type="scientific">Amblyomma americanum</name>
    <name type="common">Lone star tick</name>
    <dbReference type="NCBI Taxonomy" id="6943"/>
    <lineage>
        <taxon>Eukaryota</taxon>
        <taxon>Metazoa</taxon>
        <taxon>Ecdysozoa</taxon>
        <taxon>Arthropoda</taxon>
        <taxon>Chelicerata</taxon>
        <taxon>Arachnida</taxon>
        <taxon>Acari</taxon>
        <taxon>Parasitiformes</taxon>
        <taxon>Ixodida</taxon>
        <taxon>Ixodoidea</taxon>
        <taxon>Ixodidae</taxon>
        <taxon>Amblyomminae</taxon>
        <taxon>Amblyomma</taxon>
    </lineage>
</organism>